<protein>
    <recommendedName>
        <fullName evidence="3">2'-5' RNA ligase</fullName>
    </recommendedName>
</protein>
<organism evidence="1 2">
    <name type="scientific">Luteipulveratus halotolerans</name>
    <dbReference type="NCBI Taxonomy" id="1631356"/>
    <lineage>
        <taxon>Bacteria</taxon>
        <taxon>Bacillati</taxon>
        <taxon>Actinomycetota</taxon>
        <taxon>Actinomycetes</taxon>
        <taxon>Micrococcales</taxon>
        <taxon>Dermacoccaceae</taxon>
        <taxon>Luteipulveratus</taxon>
    </lineage>
</organism>
<dbReference type="EMBL" id="LAIR01000002">
    <property type="protein sequence ID" value="KNX37273.1"/>
    <property type="molecule type" value="Genomic_DNA"/>
</dbReference>
<dbReference type="Proteomes" id="UP000037397">
    <property type="component" value="Unassembled WGS sequence"/>
</dbReference>
<evidence type="ECO:0008006" key="3">
    <source>
        <dbReference type="Google" id="ProtNLM"/>
    </source>
</evidence>
<proteinExistence type="predicted"/>
<sequence>MPSPFDALFERSAPLAQAGDHRRDVVPEENGRWPISLVVDQPPELTCALRPLTDAARTLVGPGHFVTGHPEAAHITLRALEPRRAATRKEDAFVRRCAAALERAVSRTPPPTFTLTGVTLTAISVMAQLEAVDGWPLMEAVEDELGDDASYERDLGLTRDIFYTNVIHLADDIADPAGLVSWVRANRRIEPVTFTARSASLVTFDHAVVDGEQMIRMDRWYTFPFAG</sequence>
<evidence type="ECO:0000313" key="2">
    <source>
        <dbReference type="Proteomes" id="UP000037397"/>
    </source>
</evidence>
<evidence type="ECO:0000313" key="1">
    <source>
        <dbReference type="EMBL" id="KNX37273.1"/>
    </source>
</evidence>
<name>A0A0L6CID3_9MICO</name>
<dbReference type="RefSeq" id="WP_050669612.1">
    <property type="nucleotide sequence ID" value="NZ_LAIR01000002.1"/>
</dbReference>
<accession>A0A0L6CID3</accession>
<reference evidence="2" key="1">
    <citation type="submission" date="2015-03" db="EMBL/GenBank/DDBJ databases">
        <title>Luteipulveratus halotolerans sp. nov., a novel actinobacterium (Dermacoccaceae) from Sarawak, Malaysia.</title>
        <authorList>
            <person name="Juboi H."/>
            <person name="Basik A."/>
            <person name="Shamsul S.S."/>
            <person name="Arnold P."/>
            <person name="Schmitt E.K."/>
            <person name="Sanglier J.-J."/>
            <person name="Yeo T."/>
        </authorList>
    </citation>
    <scope>NUCLEOTIDE SEQUENCE [LARGE SCALE GENOMIC DNA]</scope>
    <source>
        <strain evidence="2">C296001</strain>
    </source>
</reference>
<dbReference type="OrthoDB" id="4311410at2"/>
<comment type="caution">
    <text evidence="1">The sequence shown here is derived from an EMBL/GenBank/DDBJ whole genome shotgun (WGS) entry which is preliminary data.</text>
</comment>
<keyword evidence="2" id="KW-1185">Reference proteome</keyword>
<gene>
    <name evidence="1" type="ORF">VV01_09145</name>
</gene>
<dbReference type="AlphaFoldDB" id="A0A0L6CID3"/>